<dbReference type="EMBL" id="ABWN01000037">
    <property type="protein sequence ID" value="EFF67638.1"/>
    <property type="molecule type" value="Genomic_DNA"/>
</dbReference>
<dbReference type="GeneID" id="98917678"/>
<accession>D4S281</accession>
<dbReference type="Pfam" id="PF02653">
    <property type="entry name" value="BPD_transp_2"/>
    <property type="match status" value="1"/>
</dbReference>
<evidence type="ECO:0000256" key="3">
    <source>
        <dbReference type="ARBA" id="ARBA00022692"/>
    </source>
</evidence>
<feature type="transmembrane region" description="Helical" evidence="6">
    <location>
        <begin position="52"/>
        <end position="72"/>
    </location>
</feature>
<keyword evidence="5 6" id="KW-0472">Membrane</keyword>
<comment type="caution">
    <text evidence="7">The sequence shown here is derived from an EMBL/GenBank/DDBJ whole genome shotgun (WGS) entry which is preliminary data.</text>
</comment>
<feature type="transmembrane region" description="Helical" evidence="6">
    <location>
        <begin position="319"/>
        <end position="338"/>
    </location>
</feature>
<protein>
    <submittedName>
        <fullName evidence="7">Branched-chain amino acid ABC transporter, permease protein</fullName>
    </submittedName>
</protein>
<feature type="transmembrane region" description="Helical" evidence="6">
    <location>
        <begin position="192"/>
        <end position="211"/>
    </location>
</feature>
<dbReference type="GO" id="GO:0005886">
    <property type="term" value="C:plasma membrane"/>
    <property type="evidence" value="ECO:0007669"/>
    <property type="project" value="UniProtKB-SubCell"/>
</dbReference>
<keyword evidence="3 6" id="KW-0812">Transmembrane</keyword>
<organism evidence="7 8">
    <name type="scientific">Eshraghiella crossota DSM 2876</name>
    <dbReference type="NCBI Taxonomy" id="511680"/>
    <lineage>
        <taxon>Bacteria</taxon>
        <taxon>Bacillati</taxon>
        <taxon>Bacillota</taxon>
        <taxon>Clostridia</taxon>
        <taxon>Lachnospirales</taxon>
        <taxon>Lachnospiraceae</taxon>
        <taxon>Eshraghiella</taxon>
    </lineage>
</organism>
<proteinExistence type="predicted"/>
<keyword evidence="2" id="KW-1003">Cell membrane</keyword>
<evidence type="ECO:0000256" key="4">
    <source>
        <dbReference type="ARBA" id="ARBA00022989"/>
    </source>
</evidence>
<dbReference type="PANTHER" id="PTHR47089">
    <property type="entry name" value="ABC TRANSPORTER, PERMEASE PROTEIN"/>
    <property type="match status" value="1"/>
</dbReference>
<gene>
    <name evidence="7" type="ORF">BUTYVIB_02203</name>
</gene>
<evidence type="ECO:0000256" key="1">
    <source>
        <dbReference type="ARBA" id="ARBA00004651"/>
    </source>
</evidence>
<feature type="transmembrane region" description="Helical" evidence="6">
    <location>
        <begin position="79"/>
        <end position="100"/>
    </location>
</feature>
<evidence type="ECO:0000313" key="7">
    <source>
        <dbReference type="EMBL" id="EFF67638.1"/>
    </source>
</evidence>
<feature type="transmembrane region" description="Helical" evidence="6">
    <location>
        <begin position="12"/>
        <end position="32"/>
    </location>
</feature>
<comment type="subcellular location">
    <subcellularLocation>
        <location evidence="1">Cell membrane</location>
        <topology evidence="1">Multi-pass membrane protein</topology>
    </subcellularLocation>
</comment>
<keyword evidence="4 6" id="KW-1133">Transmembrane helix</keyword>
<dbReference type="STRING" id="45851.BHV86_04355"/>
<dbReference type="AlphaFoldDB" id="D4S281"/>
<reference evidence="7 8" key="1">
    <citation type="submission" date="2010-02" db="EMBL/GenBank/DDBJ databases">
        <authorList>
            <person name="Weinstock G."/>
            <person name="Sodergren E."/>
            <person name="Clifton S."/>
            <person name="Fulton L."/>
            <person name="Fulton B."/>
            <person name="Courtney L."/>
            <person name="Fronick C."/>
            <person name="Harrison M."/>
            <person name="Strong C."/>
            <person name="Farmer C."/>
            <person name="Delahaunty K."/>
            <person name="Markovic C."/>
            <person name="Hall O."/>
            <person name="Minx P."/>
            <person name="Tomlinson C."/>
            <person name="Mitreva M."/>
            <person name="Nelson J."/>
            <person name="Hou S."/>
            <person name="Wollam A."/>
            <person name="Pepin K.H."/>
            <person name="Johnson M."/>
            <person name="Bhonagiri V."/>
            <person name="Zhang X."/>
            <person name="Suruliraj S."/>
            <person name="Warren W."/>
            <person name="Chinwalla A."/>
            <person name="Mardis E.R."/>
            <person name="Wilson R.K."/>
        </authorList>
    </citation>
    <scope>NUCLEOTIDE SEQUENCE [LARGE SCALE GENOMIC DNA]</scope>
    <source>
        <strain evidence="7 8">DSM 2876</strain>
    </source>
</reference>
<evidence type="ECO:0000256" key="6">
    <source>
        <dbReference type="SAM" id="Phobius"/>
    </source>
</evidence>
<feature type="transmembrane region" description="Helical" evidence="6">
    <location>
        <begin position="106"/>
        <end position="130"/>
    </location>
</feature>
<evidence type="ECO:0000256" key="5">
    <source>
        <dbReference type="ARBA" id="ARBA00023136"/>
    </source>
</evidence>
<sequence length="358" mass="37815">MKASITKTIQKIAIPIVSVLFALIIGIIIIELTGNNAFEAYGYMFKGAFGSGNSICELLTISVPLILCGLAITFAYKSGVLTIGVDGQLIMGAISAAWFVKTFANLPAPLITIGAIIVGMVVGALWGAIAGALKAFRKVNEIVSTLLMNYIALYLASYLYTYPLAATNSKIPQTEKVAEAVRLANLVPGTRVHIGIIIALLVAALIWYVLYKTSYGVKFRAVGINPVAADCNGIPVKKYLILSIAISGAIGGLAGTIELLGTQFRIQSGFCADYGFDGIAIALIGQLHPIGTVLAALFYAALNVGSNSMELMTNVPSSIASIIQAIIIFFVVGGSVLVEKDKFKQFFKSKFKGGKADE</sequence>
<dbReference type="eggNOG" id="COG4603">
    <property type="taxonomic scope" value="Bacteria"/>
</dbReference>
<evidence type="ECO:0000256" key="2">
    <source>
        <dbReference type="ARBA" id="ARBA00022475"/>
    </source>
</evidence>
<keyword evidence="8" id="KW-1185">Reference proteome</keyword>
<dbReference type="HOGENOM" id="CLU_040769_0_2_9"/>
<dbReference type="InterPro" id="IPR001851">
    <property type="entry name" value="ABC_transp_permease"/>
</dbReference>
<dbReference type="Proteomes" id="UP000006238">
    <property type="component" value="Unassembled WGS sequence"/>
</dbReference>
<feature type="transmembrane region" description="Helical" evidence="6">
    <location>
        <begin position="274"/>
        <end position="299"/>
    </location>
</feature>
<dbReference type="GO" id="GO:0022857">
    <property type="term" value="F:transmembrane transporter activity"/>
    <property type="evidence" value="ECO:0007669"/>
    <property type="project" value="InterPro"/>
</dbReference>
<name>D4S281_9FIRM</name>
<dbReference type="RefSeq" id="WP_005604237.1">
    <property type="nucleotide sequence ID" value="NZ_GG663524.1"/>
</dbReference>
<evidence type="ECO:0000313" key="8">
    <source>
        <dbReference type="Proteomes" id="UP000006238"/>
    </source>
</evidence>
<dbReference type="PANTHER" id="PTHR47089:SF1">
    <property type="entry name" value="GUANOSINE ABC TRANSPORTER PERMEASE PROTEIN NUPP"/>
    <property type="match status" value="1"/>
</dbReference>
<dbReference type="CDD" id="cd06580">
    <property type="entry name" value="TM_PBP1_transp_TpRbsC_like"/>
    <property type="match status" value="1"/>
</dbReference>
<feature type="transmembrane region" description="Helical" evidence="6">
    <location>
        <begin position="142"/>
        <end position="160"/>
    </location>
</feature>